<sequence>MPSAAVLECNLKRITVVSNVPHGVSPLPNNHGMDIVLGLGSDPDSLPTDILPVEMRFSILIERISQTAVGQHDFQSKRQNIAHLQTDVYSTYHTPAGHLAVQNVLYPPVLTTGSDPISPLQAQSALPCNFQVLTNRAVANGQLLLTIFNGGSICRSNTATTCFGQFQVREKTYSVFP</sequence>
<dbReference type="AlphaFoldDB" id="A0A3P7LV93"/>
<proteinExistence type="predicted"/>
<evidence type="ECO:0000313" key="2">
    <source>
        <dbReference type="Proteomes" id="UP000270094"/>
    </source>
</evidence>
<dbReference type="GO" id="GO:0003824">
    <property type="term" value="F:catalytic activity"/>
    <property type="evidence" value="ECO:0007669"/>
    <property type="project" value="InterPro"/>
</dbReference>
<dbReference type="GO" id="GO:0005975">
    <property type="term" value="P:carbohydrate metabolic process"/>
    <property type="evidence" value="ECO:0007669"/>
    <property type="project" value="InterPro"/>
</dbReference>
<gene>
    <name evidence="1" type="ORF">SVUK_LOCUS18010</name>
</gene>
<keyword evidence="2" id="KW-1185">Reference proteome</keyword>
<evidence type="ECO:0000313" key="1">
    <source>
        <dbReference type="EMBL" id="VDM83012.1"/>
    </source>
</evidence>
<dbReference type="GO" id="GO:0030246">
    <property type="term" value="F:carbohydrate binding"/>
    <property type="evidence" value="ECO:0007669"/>
    <property type="project" value="InterPro"/>
</dbReference>
<protein>
    <submittedName>
        <fullName evidence="1">Uncharacterized protein</fullName>
    </submittedName>
</protein>
<dbReference type="EMBL" id="UYYB01120582">
    <property type="protein sequence ID" value="VDM83012.1"/>
    <property type="molecule type" value="Genomic_DNA"/>
</dbReference>
<dbReference type="Proteomes" id="UP000270094">
    <property type="component" value="Unassembled WGS sequence"/>
</dbReference>
<organism evidence="1 2">
    <name type="scientific">Strongylus vulgaris</name>
    <name type="common">Blood worm</name>
    <dbReference type="NCBI Taxonomy" id="40348"/>
    <lineage>
        <taxon>Eukaryota</taxon>
        <taxon>Metazoa</taxon>
        <taxon>Ecdysozoa</taxon>
        <taxon>Nematoda</taxon>
        <taxon>Chromadorea</taxon>
        <taxon>Rhabditida</taxon>
        <taxon>Rhabditina</taxon>
        <taxon>Rhabditomorpha</taxon>
        <taxon>Strongyloidea</taxon>
        <taxon>Strongylidae</taxon>
        <taxon>Strongylus</taxon>
    </lineage>
</organism>
<reference evidence="1 2" key="1">
    <citation type="submission" date="2018-11" db="EMBL/GenBank/DDBJ databases">
        <authorList>
            <consortium name="Pathogen Informatics"/>
        </authorList>
    </citation>
    <scope>NUCLEOTIDE SEQUENCE [LARGE SCALE GENOMIC DNA]</scope>
</reference>
<dbReference type="SUPFAM" id="SSF74650">
    <property type="entry name" value="Galactose mutarotase-like"/>
    <property type="match status" value="1"/>
</dbReference>
<dbReference type="OrthoDB" id="10261055at2759"/>
<dbReference type="InterPro" id="IPR011013">
    <property type="entry name" value="Gal_mutarotase_sf_dom"/>
</dbReference>
<name>A0A3P7LV93_STRVU</name>
<accession>A0A3P7LV93</accession>